<organism evidence="1 2">
    <name type="scientific">Vannielia litorea</name>
    <dbReference type="NCBI Taxonomy" id="1217970"/>
    <lineage>
        <taxon>Bacteria</taxon>
        <taxon>Pseudomonadati</taxon>
        <taxon>Pseudomonadota</taxon>
        <taxon>Alphaproteobacteria</taxon>
        <taxon>Rhodobacterales</taxon>
        <taxon>Paracoccaceae</taxon>
        <taxon>Vannielia</taxon>
    </lineage>
</organism>
<dbReference type="STRING" id="1217970.SAMN05444002_1962"/>
<keyword evidence="2" id="KW-1185">Reference proteome</keyword>
<protein>
    <submittedName>
        <fullName evidence="1">Uncharacterized protein</fullName>
    </submittedName>
</protein>
<dbReference type="AlphaFoldDB" id="A0A1N6FUD0"/>
<dbReference type="EMBL" id="FSRL01000001">
    <property type="protein sequence ID" value="SIN98827.1"/>
    <property type="molecule type" value="Genomic_DNA"/>
</dbReference>
<evidence type="ECO:0000313" key="2">
    <source>
        <dbReference type="Proteomes" id="UP000184932"/>
    </source>
</evidence>
<name>A0A1N6FUD0_9RHOB</name>
<accession>A0A1N6FUD0</accession>
<reference evidence="2" key="1">
    <citation type="submission" date="2016-11" db="EMBL/GenBank/DDBJ databases">
        <authorList>
            <person name="Varghese N."/>
            <person name="Submissions S."/>
        </authorList>
    </citation>
    <scope>NUCLEOTIDE SEQUENCE [LARGE SCALE GENOMIC DNA]</scope>
    <source>
        <strain evidence="2">DSM 29440</strain>
    </source>
</reference>
<proteinExistence type="predicted"/>
<dbReference type="PROSITE" id="PS51257">
    <property type="entry name" value="PROKAR_LIPOPROTEIN"/>
    <property type="match status" value="1"/>
</dbReference>
<evidence type="ECO:0000313" key="1">
    <source>
        <dbReference type="EMBL" id="SIN98827.1"/>
    </source>
</evidence>
<dbReference type="RefSeq" id="WP_074256042.1">
    <property type="nucleotide sequence ID" value="NZ_FSRL01000001.1"/>
</dbReference>
<dbReference type="OrthoDB" id="7745740at2"/>
<dbReference type="Proteomes" id="UP000184932">
    <property type="component" value="Unassembled WGS sequence"/>
</dbReference>
<sequence length="101" mass="10573">MTRAALLLCLALAGCTQFPELDAVTSASAKSAAYPRLVPIDGILARAGSSGTDPVALRSSLEARVAGLRTRAARMRGPIIEPPVRARMNDALRRHAALHSG</sequence>
<gene>
    <name evidence="1" type="ORF">SAMN05444002_1962</name>
</gene>